<protein>
    <submittedName>
        <fullName evidence="2">Uncharacterized protein</fullName>
    </submittedName>
</protein>
<dbReference type="AlphaFoldDB" id="A0A5B0QT01"/>
<accession>A0A5B0QT01</accession>
<dbReference type="Proteomes" id="UP000325313">
    <property type="component" value="Unassembled WGS sequence"/>
</dbReference>
<comment type="caution">
    <text evidence="2">The sequence shown here is derived from an EMBL/GenBank/DDBJ whole genome shotgun (WGS) entry which is preliminary data.</text>
</comment>
<feature type="region of interest" description="Disordered" evidence="1">
    <location>
        <begin position="1"/>
        <end position="25"/>
    </location>
</feature>
<evidence type="ECO:0000256" key="1">
    <source>
        <dbReference type="SAM" id="MobiDB-lite"/>
    </source>
</evidence>
<dbReference type="EMBL" id="VDEP01000271">
    <property type="protein sequence ID" value="KAA1116063.1"/>
    <property type="molecule type" value="Genomic_DNA"/>
</dbReference>
<gene>
    <name evidence="2" type="ORF">PGTUg99_034096</name>
</gene>
<organism evidence="2 3">
    <name type="scientific">Puccinia graminis f. sp. tritici</name>
    <dbReference type="NCBI Taxonomy" id="56615"/>
    <lineage>
        <taxon>Eukaryota</taxon>
        <taxon>Fungi</taxon>
        <taxon>Dikarya</taxon>
        <taxon>Basidiomycota</taxon>
        <taxon>Pucciniomycotina</taxon>
        <taxon>Pucciniomycetes</taxon>
        <taxon>Pucciniales</taxon>
        <taxon>Pucciniaceae</taxon>
        <taxon>Puccinia</taxon>
    </lineage>
</organism>
<reference evidence="2 3" key="1">
    <citation type="submission" date="2019-05" db="EMBL/GenBank/DDBJ databases">
        <title>Emergence of the Ug99 lineage of the wheat stem rust pathogen through somatic hybridization.</title>
        <authorList>
            <person name="Li F."/>
            <person name="Upadhyaya N.M."/>
            <person name="Sperschneider J."/>
            <person name="Matny O."/>
            <person name="Nguyen-Phuc H."/>
            <person name="Mago R."/>
            <person name="Raley C."/>
            <person name="Miller M.E."/>
            <person name="Silverstein K.A.T."/>
            <person name="Henningsen E."/>
            <person name="Hirsch C.D."/>
            <person name="Visser B."/>
            <person name="Pretorius Z.A."/>
            <person name="Steffenson B.J."/>
            <person name="Schwessinger B."/>
            <person name="Dodds P.N."/>
            <person name="Figueroa M."/>
        </authorList>
    </citation>
    <scope>NUCLEOTIDE SEQUENCE [LARGE SCALE GENOMIC DNA]</scope>
    <source>
        <strain evidence="2 3">Ug99</strain>
    </source>
</reference>
<name>A0A5B0QT01_PUCGR</name>
<sequence length="121" mass="13486">MGKNTAGGAGGTGIQADENGGAEDPILIDRPIFSLSYHPQGKVVRFRVRQQRDKGGNVEDVCGRVESSDCSDWSLGNEKSETRVRTRLFPKPVTRSPPPCQENPTRIYNWEWIRNPCETVI</sequence>
<feature type="compositionally biased region" description="Gly residues" evidence="1">
    <location>
        <begin position="1"/>
        <end position="13"/>
    </location>
</feature>
<evidence type="ECO:0000313" key="2">
    <source>
        <dbReference type="EMBL" id="KAA1116063.1"/>
    </source>
</evidence>
<proteinExistence type="predicted"/>
<evidence type="ECO:0000313" key="3">
    <source>
        <dbReference type="Proteomes" id="UP000325313"/>
    </source>
</evidence>